<dbReference type="OrthoDB" id="9778589at2"/>
<dbReference type="KEGG" id="stri:C7M71_009325"/>
<sequence>MSAFRSLSRVMIVTFLRDKSALFFVIIFPLMFLLLFGTLFKSASTPHAKIAQVGAVAVLDSVQGQGRDDLAKVLTISRESDEAEALRKVRKGDLDGLIEQDGSGTVLLRFSAADQVRAGSVQAIVNSLVQQANQAATGRPPAFTLKAVQVEDQSIKLIQYLTPGLLGWAIATGAVFSTALTLVTWRRKRILRRLRLAPVSVGSIVASRVGVSVLTALTQTAIFVAVACTPAFGLKLTGNWWLAIPLVICGTISFMSIGLLVGAVSKTEEAANGMAQIIVLPMSFLSGAFFSVDDAPSWLHAISEVMPLRHLVTSMQSVLTRGGGLGDALPTMGGLLLFAAVVTGIAWRFFDWDEA</sequence>
<feature type="transmembrane region" description="Helical" evidence="6">
    <location>
        <begin position="273"/>
        <end position="292"/>
    </location>
</feature>
<comment type="subcellular location">
    <subcellularLocation>
        <location evidence="6">Cell membrane</location>
        <topology evidence="6">Multi-pass membrane protein</topology>
    </subcellularLocation>
    <subcellularLocation>
        <location evidence="1">Membrane</location>
        <topology evidence="1">Multi-pass membrane protein</topology>
    </subcellularLocation>
</comment>
<reference evidence="9" key="1">
    <citation type="submission" date="2018-07" db="EMBL/GenBank/DDBJ databases">
        <title>Streptacidiphilus bronchialis DSM 106435 chromosome.</title>
        <authorList>
            <person name="Batra D."/>
            <person name="Gulvik C.A."/>
        </authorList>
    </citation>
    <scope>NUCLEOTIDE SEQUENCE [LARGE SCALE GENOMIC DNA]</scope>
    <source>
        <strain evidence="9">DSM 106435</strain>
    </source>
</reference>
<dbReference type="InterPro" id="IPR000412">
    <property type="entry name" value="ABC_2_transport"/>
</dbReference>
<protein>
    <recommendedName>
        <fullName evidence="6">Transport permease protein</fullName>
    </recommendedName>
</protein>
<dbReference type="AlphaFoldDB" id="A0A345T5P0"/>
<evidence type="ECO:0000256" key="2">
    <source>
        <dbReference type="ARBA" id="ARBA00022692"/>
    </source>
</evidence>
<feature type="transmembrane region" description="Helical" evidence="6">
    <location>
        <begin position="328"/>
        <end position="350"/>
    </location>
</feature>
<dbReference type="InterPro" id="IPR047817">
    <property type="entry name" value="ABC2_TM_bact-type"/>
</dbReference>
<dbReference type="EMBL" id="CP031264">
    <property type="protein sequence ID" value="AXI81295.1"/>
    <property type="molecule type" value="Genomic_DNA"/>
</dbReference>
<dbReference type="PRINTS" id="PR00164">
    <property type="entry name" value="ABC2TRNSPORT"/>
</dbReference>
<dbReference type="Pfam" id="PF12698">
    <property type="entry name" value="ABC2_membrane_3"/>
    <property type="match status" value="1"/>
</dbReference>
<gene>
    <name evidence="8" type="ORF">C7M71_009325</name>
</gene>
<feature type="domain" description="ABC transmembrane type-2" evidence="7">
    <location>
        <begin position="118"/>
        <end position="353"/>
    </location>
</feature>
<accession>A0A345T5P0</accession>
<keyword evidence="3 6" id="KW-1133">Transmembrane helix</keyword>
<evidence type="ECO:0000259" key="7">
    <source>
        <dbReference type="PROSITE" id="PS51012"/>
    </source>
</evidence>
<evidence type="ECO:0000256" key="6">
    <source>
        <dbReference type="RuleBase" id="RU361157"/>
    </source>
</evidence>
<dbReference type="PANTHER" id="PTHR43027:SF2">
    <property type="entry name" value="TRANSPORT PERMEASE PROTEIN"/>
    <property type="match status" value="1"/>
</dbReference>
<evidence type="ECO:0000256" key="5">
    <source>
        <dbReference type="ARBA" id="ARBA00023251"/>
    </source>
</evidence>
<keyword evidence="4 6" id="KW-0472">Membrane</keyword>
<dbReference type="Proteomes" id="UP000249340">
    <property type="component" value="Chromosome"/>
</dbReference>
<evidence type="ECO:0000313" key="8">
    <source>
        <dbReference type="EMBL" id="AXI81295.1"/>
    </source>
</evidence>
<proteinExistence type="inferred from homology"/>
<keyword evidence="6" id="KW-1003">Cell membrane</keyword>
<feature type="transmembrane region" description="Helical" evidence="6">
    <location>
        <begin position="240"/>
        <end position="261"/>
    </location>
</feature>
<feature type="transmembrane region" description="Helical" evidence="6">
    <location>
        <begin position="165"/>
        <end position="185"/>
    </location>
</feature>
<keyword evidence="2 6" id="KW-0812">Transmembrane</keyword>
<dbReference type="GO" id="GO:0046677">
    <property type="term" value="P:response to antibiotic"/>
    <property type="evidence" value="ECO:0007669"/>
    <property type="project" value="UniProtKB-KW"/>
</dbReference>
<dbReference type="GO" id="GO:0043190">
    <property type="term" value="C:ATP-binding cassette (ABC) transporter complex"/>
    <property type="evidence" value="ECO:0007669"/>
    <property type="project" value="InterPro"/>
</dbReference>
<dbReference type="PANTHER" id="PTHR43027">
    <property type="entry name" value="DOXORUBICIN RESISTANCE ABC TRANSPORTER PERMEASE PROTEIN DRRC-RELATED"/>
    <property type="match status" value="1"/>
</dbReference>
<keyword evidence="6" id="KW-0813">Transport</keyword>
<name>A0A345T5P0_9ACTN</name>
<feature type="transmembrane region" description="Helical" evidence="6">
    <location>
        <begin position="205"/>
        <end position="234"/>
    </location>
</feature>
<keyword evidence="5" id="KW-0046">Antibiotic resistance</keyword>
<keyword evidence="9" id="KW-1185">Reference proteome</keyword>
<dbReference type="InterPro" id="IPR013525">
    <property type="entry name" value="ABC2_TM"/>
</dbReference>
<evidence type="ECO:0000313" key="9">
    <source>
        <dbReference type="Proteomes" id="UP000249340"/>
    </source>
</evidence>
<evidence type="ECO:0000256" key="4">
    <source>
        <dbReference type="ARBA" id="ARBA00023136"/>
    </source>
</evidence>
<feature type="transmembrane region" description="Helical" evidence="6">
    <location>
        <begin position="21"/>
        <end position="40"/>
    </location>
</feature>
<evidence type="ECO:0000256" key="1">
    <source>
        <dbReference type="ARBA" id="ARBA00004141"/>
    </source>
</evidence>
<organism evidence="8 9">
    <name type="scientific">Peterkaempfera bronchialis</name>
    <dbReference type="NCBI Taxonomy" id="2126346"/>
    <lineage>
        <taxon>Bacteria</taxon>
        <taxon>Bacillati</taxon>
        <taxon>Actinomycetota</taxon>
        <taxon>Actinomycetes</taxon>
        <taxon>Kitasatosporales</taxon>
        <taxon>Streptomycetaceae</taxon>
        <taxon>Peterkaempfera</taxon>
    </lineage>
</organism>
<dbReference type="InterPro" id="IPR052902">
    <property type="entry name" value="ABC-2_transporter"/>
</dbReference>
<comment type="similarity">
    <text evidence="6">Belongs to the ABC-2 integral membrane protein family.</text>
</comment>
<dbReference type="PROSITE" id="PS51012">
    <property type="entry name" value="ABC_TM2"/>
    <property type="match status" value="1"/>
</dbReference>
<evidence type="ECO:0000256" key="3">
    <source>
        <dbReference type="ARBA" id="ARBA00022989"/>
    </source>
</evidence>
<dbReference type="GO" id="GO:0140359">
    <property type="term" value="F:ABC-type transporter activity"/>
    <property type="evidence" value="ECO:0007669"/>
    <property type="project" value="InterPro"/>
</dbReference>